<keyword evidence="1" id="KW-1133">Transmembrane helix</keyword>
<evidence type="ECO:0000313" key="3">
    <source>
        <dbReference type="Proteomes" id="UP001597493"/>
    </source>
</evidence>
<keyword evidence="1" id="KW-0812">Transmembrane</keyword>
<evidence type="ECO:0000313" key="2">
    <source>
        <dbReference type="EMBL" id="MFD2663354.1"/>
    </source>
</evidence>
<feature type="transmembrane region" description="Helical" evidence="1">
    <location>
        <begin position="41"/>
        <end position="68"/>
    </location>
</feature>
<gene>
    <name evidence="2" type="ORF">ACFSW5_24250</name>
</gene>
<evidence type="ECO:0000256" key="1">
    <source>
        <dbReference type="SAM" id="Phobius"/>
    </source>
</evidence>
<sequence length="193" mass="21551">MKIPFTIRQLIWLIVWIIISAFLVTGFTLSIIAFAGTGKDWASALIQAMGGIIGGIIGGIVAIIVAAYQITRTFANERNKQRRTSCTMLKLIREELRDNITTVESAVPYKAENFRILKTQLSEDTWRSSMVYLDISDQLLVKLNVAYRKIALIKNLDATDVTSELLTETKDQLNTILNVLNSEIGNSADLELD</sequence>
<dbReference type="Proteomes" id="UP001597493">
    <property type="component" value="Unassembled WGS sequence"/>
</dbReference>
<dbReference type="RefSeq" id="WP_379279227.1">
    <property type="nucleotide sequence ID" value="NZ_JBHUMY010000042.1"/>
</dbReference>
<keyword evidence="3" id="KW-1185">Reference proteome</keyword>
<proteinExistence type="predicted"/>
<name>A0ABW5R3M7_9BACL</name>
<organism evidence="2 3">
    <name type="scientific">Paenibacillus thailandensis</name>
    <dbReference type="NCBI Taxonomy" id="393250"/>
    <lineage>
        <taxon>Bacteria</taxon>
        <taxon>Bacillati</taxon>
        <taxon>Bacillota</taxon>
        <taxon>Bacilli</taxon>
        <taxon>Bacillales</taxon>
        <taxon>Paenibacillaceae</taxon>
        <taxon>Paenibacillus</taxon>
    </lineage>
</organism>
<feature type="transmembrane region" description="Helical" evidence="1">
    <location>
        <begin position="12"/>
        <end position="35"/>
    </location>
</feature>
<keyword evidence="1" id="KW-0472">Membrane</keyword>
<accession>A0ABW5R3M7</accession>
<protein>
    <submittedName>
        <fullName evidence="2">Uncharacterized protein</fullName>
    </submittedName>
</protein>
<dbReference type="EMBL" id="JBHUMY010000042">
    <property type="protein sequence ID" value="MFD2663354.1"/>
    <property type="molecule type" value="Genomic_DNA"/>
</dbReference>
<comment type="caution">
    <text evidence="2">The sequence shown here is derived from an EMBL/GenBank/DDBJ whole genome shotgun (WGS) entry which is preliminary data.</text>
</comment>
<reference evidence="3" key="1">
    <citation type="journal article" date="2019" name="Int. J. Syst. Evol. Microbiol.">
        <title>The Global Catalogue of Microorganisms (GCM) 10K type strain sequencing project: providing services to taxonomists for standard genome sequencing and annotation.</title>
        <authorList>
            <consortium name="The Broad Institute Genomics Platform"/>
            <consortium name="The Broad Institute Genome Sequencing Center for Infectious Disease"/>
            <person name="Wu L."/>
            <person name="Ma J."/>
        </authorList>
    </citation>
    <scope>NUCLEOTIDE SEQUENCE [LARGE SCALE GENOMIC DNA]</scope>
    <source>
        <strain evidence="3">TISTR 1827</strain>
    </source>
</reference>